<protein>
    <recommendedName>
        <fullName evidence="1">glutathione-specific gamma-glutamylcyclotransferase</fullName>
        <ecNumber evidence="1">4.3.2.7</ecNumber>
    </recommendedName>
</protein>
<dbReference type="CDD" id="cd06661">
    <property type="entry name" value="GGCT_like"/>
    <property type="match status" value="1"/>
</dbReference>
<dbReference type="PANTHER" id="PTHR12192">
    <property type="entry name" value="CATION TRANSPORT PROTEIN CHAC-RELATED"/>
    <property type="match status" value="1"/>
</dbReference>
<gene>
    <name evidence="3" type="ORF">Q3V30_21895</name>
</gene>
<evidence type="ECO:0000313" key="3">
    <source>
        <dbReference type="EMBL" id="WLS81115.1"/>
    </source>
</evidence>
<dbReference type="PANTHER" id="PTHR12192:SF2">
    <property type="entry name" value="GLUTATHIONE-SPECIFIC GAMMA-GLUTAMYLCYCLOTRANSFERASE 2"/>
    <property type="match status" value="1"/>
</dbReference>
<dbReference type="InterPro" id="IPR006840">
    <property type="entry name" value="ChaC"/>
</dbReference>
<dbReference type="Pfam" id="PF04752">
    <property type="entry name" value="ChaC"/>
    <property type="match status" value="1"/>
</dbReference>
<dbReference type="RefSeq" id="WP_306213361.1">
    <property type="nucleotide sequence ID" value="NZ_CP132354.1"/>
</dbReference>
<dbReference type="InterPro" id="IPR013024">
    <property type="entry name" value="GGCT-like"/>
</dbReference>
<dbReference type="Gene3D" id="3.10.490.10">
    <property type="entry name" value="Gamma-glutamyl cyclotransferase-like"/>
    <property type="match status" value="1"/>
</dbReference>
<dbReference type="GO" id="GO:0006751">
    <property type="term" value="P:glutathione catabolic process"/>
    <property type="evidence" value="ECO:0007669"/>
    <property type="project" value="InterPro"/>
</dbReference>
<keyword evidence="2" id="KW-0456">Lyase</keyword>
<dbReference type="GO" id="GO:0061928">
    <property type="term" value="F:glutathione specific gamma-glutamylcyclotransferase activity"/>
    <property type="evidence" value="ECO:0007669"/>
    <property type="project" value="UniProtKB-EC"/>
</dbReference>
<proteinExistence type="predicted"/>
<evidence type="ECO:0000256" key="1">
    <source>
        <dbReference type="ARBA" id="ARBA00012344"/>
    </source>
</evidence>
<dbReference type="Proteomes" id="UP001228139">
    <property type="component" value="Plasmid unnamed1"/>
</dbReference>
<keyword evidence="3" id="KW-0614">Plasmid</keyword>
<dbReference type="InterPro" id="IPR036568">
    <property type="entry name" value="GGCT-like_sf"/>
</dbReference>
<name>A0AA50DNL1_9GAMM</name>
<dbReference type="EMBL" id="CP132354">
    <property type="protein sequence ID" value="WLS81115.1"/>
    <property type="molecule type" value="Genomic_DNA"/>
</dbReference>
<keyword evidence="4" id="KW-1185">Reference proteome</keyword>
<organism evidence="3 4">
    <name type="scientific">Erwinia pyri</name>
    <dbReference type="NCBI Taxonomy" id="3062598"/>
    <lineage>
        <taxon>Bacteria</taxon>
        <taxon>Pseudomonadati</taxon>
        <taxon>Pseudomonadota</taxon>
        <taxon>Gammaproteobacteria</taxon>
        <taxon>Enterobacterales</taxon>
        <taxon>Erwiniaceae</taxon>
        <taxon>Erwinia</taxon>
    </lineage>
</organism>
<geneLocation type="plasmid" evidence="3 4">
    <name>unnamed1</name>
</geneLocation>
<dbReference type="KEGG" id="epi:Q3V30_21895"/>
<reference evidence="3 4" key="1">
    <citation type="submission" date="2023-07" db="EMBL/GenBank/DDBJ databases">
        <title>Pathogenic bacteria of pear tree diseases.</title>
        <authorList>
            <person name="Zhang Z."/>
            <person name="He L."/>
            <person name="Huang R."/>
        </authorList>
    </citation>
    <scope>NUCLEOTIDE SEQUENCE [LARGE SCALE GENOMIC DNA]</scope>
    <source>
        <strain evidence="3 4">DE2</strain>
        <plasmid evidence="3 4">unnamed1</plasmid>
    </source>
</reference>
<dbReference type="SUPFAM" id="SSF110857">
    <property type="entry name" value="Gamma-glutamyl cyclotransferase-like"/>
    <property type="match status" value="1"/>
</dbReference>
<dbReference type="AlphaFoldDB" id="A0AA50DNL1"/>
<dbReference type="EC" id="4.3.2.7" evidence="1"/>
<accession>A0AA50DNL1</accession>
<sequence>MLTRENILSGKYVSTHQRLFPAGMLWSMDQIYLSMQSVLMNRVAEKPVWVFAYGSLMWNPLITIEEMQRAQLKGWQRRFCIRLTSGRATPEHPGRMLSLDVGGCTDGIAFRLADTDLERELSIIWIREMITGLYCPVWSEVVLADGTQVDALAFVSKINHPFYEPESSPYTVAELAFSATGYIGTNAEYITQLATTLGAWGIQDEYIDELIVELEERAILRGKA</sequence>
<dbReference type="GO" id="GO:0005737">
    <property type="term" value="C:cytoplasm"/>
    <property type="evidence" value="ECO:0007669"/>
    <property type="project" value="TreeGrafter"/>
</dbReference>
<evidence type="ECO:0000256" key="2">
    <source>
        <dbReference type="ARBA" id="ARBA00023239"/>
    </source>
</evidence>
<evidence type="ECO:0000313" key="4">
    <source>
        <dbReference type="Proteomes" id="UP001228139"/>
    </source>
</evidence>